<reference evidence="2 3" key="1">
    <citation type="submission" date="2019-06" db="EMBL/GenBank/DDBJ databases">
        <title>Sequencing the genomes of 1000 actinobacteria strains.</title>
        <authorList>
            <person name="Klenk H.-P."/>
        </authorList>
    </citation>
    <scope>NUCLEOTIDE SEQUENCE [LARGE SCALE GENOMIC DNA]</scope>
    <source>
        <strain evidence="2 3">DSM 18607</strain>
    </source>
</reference>
<protein>
    <submittedName>
        <fullName evidence="2">Uncharacterized protein</fullName>
    </submittedName>
</protein>
<dbReference type="EMBL" id="VFMN01000001">
    <property type="protein sequence ID" value="TQJ07213.1"/>
    <property type="molecule type" value="Genomic_DNA"/>
</dbReference>
<evidence type="ECO:0000256" key="1">
    <source>
        <dbReference type="SAM" id="MobiDB-lite"/>
    </source>
</evidence>
<gene>
    <name evidence="2" type="ORF">FB458_0268</name>
</gene>
<feature type="compositionally biased region" description="Polar residues" evidence="1">
    <location>
        <begin position="183"/>
        <end position="197"/>
    </location>
</feature>
<dbReference type="RefSeq" id="WP_141846084.1">
    <property type="nucleotide sequence ID" value="NZ_BAAAPR010000006.1"/>
</dbReference>
<proteinExistence type="predicted"/>
<comment type="caution">
    <text evidence="2">The sequence shown here is derived from an EMBL/GenBank/DDBJ whole genome shotgun (WGS) entry which is preliminary data.</text>
</comment>
<keyword evidence="3" id="KW-1185">Reference proteome</keyword>
<dbReference type="Proteomes" id="UP000317893">
    <property type="component" value="Unassembled WGS sequence"/>
</dbReference>
<feature type="region of interest" description="Disordered" evidence="1">
    <location>
        <begin position="253"/>
        <end position="277"/>
    </location>
</feature>
<name>A0A542DVW1_9MICO</name>
<evidence type="ECO:0000313" key="2">
    <source>
        <dbReference type="EMBL" id="TQJ07213.1"/>
    </source>
</evidence>
<dbReference type="OrthoDB" id="3689607at2"/>
<evidence type="ECO:0000313" key="3">
    <source>
        <dbReference type="Proteomes" id="UP000317893"/>
    </source>
</evidence>
<sequence length="277" mass="30375">MLTLSTALPTAGLCGVGSFVPDARLRAPVTLHSVHPRHLPELVAPGGWDWDLQQIAAKDTPPDALAYVWACELCGFTFYPGIAQDGYDRCYAEEERWRGDLHGHGLALARKSGVLWAGAIVRHRGLHPDIAADYLKDTRPLEGRLQFSGAVKSLEATLNRVIAWYANCGLTTSCQHNELESTGPMTTSDGPSRSWPASGTVRRSCPPPSCSYTQLARHGCSPCSGCSSPGALRHRRQEQDACWPGWIRTMRPARSHRRTSGPSWQSAPRPTRPCRRS</sequence>
<dbReference type="AlphaFoldDB" id="A0A542DVW1"/>
<feature type="region of interest" description="Disordered" evidence="1">
    <location>
        <begin position="179"/>
        <end position="200"/>
    </location>
</feature>
<accession>A0A542DVW1</accession>
<organism evidence="2 3">
    <name type="scientific">Lapillicoccus jejuensis</name>
    <dbReference type="NCBI Taxonomy" id="402171"/>
    <lineage>
        <taxon>Bacteria</taxon>
        <taxon>Bacillati</taxon>
        <taxon>Actinomycetota</taxon>
        <taxon>Actinomycetes</taxon>
        <taxon>Micrococcales</taxon>
        <taxon>Intrasporangiaceae</taxon>
        <taxon>Lapillicoccus</taxon>
    </lineage>
</organism>